<keyword evidence="4" id="KW-0256">Endoplasmic reticulum</keyword>
<keyword evidence="6 7" id="KW-0472">Membrane</keyword>
<dbReference type="InterPro" id="IPR032763">
    <property type="entry name" value="RIC3_N"/>
</dbReference>
<dbReference type="GO" id="GO:0034394">
    <property type="term" value="P:protein localization to cell surface"/>
    <property type="evidence" value="ECO:0007669"/>
    <property type="project" value="TreeGrafter"/>
</dbReference>
<feature type="domain" description="Resistance to inhibitors of cholinesterase protein 3 N-terminal" evidence="8">
    <location>
        <begin position="35"/>
        <end position="175"/>
    </location>
</feature>
<dbReference type="STRING" id="42155.A0A0R3R1B2"/>
<keyword evidence="3 7" id="KW-0812">Transmembrane</keyword>
<reference evidence="11" key="1">
    <citation type="submission" date="2017-02" db="UniProtKB">
        <authorList>
            <consortium name="WormBaseParasite"/>
        </authorList>
    </citation>
    <scope>IDENTIFICATION</scope>
</reference>
<evidence type="ECO:0000256" key="2">
    <source>
        <dbReference type="ARBA" id="ARBA00008538"/>
    </source>
</evidence>
<evidence type="ECO:0000256" key="7">
    <source>
        <dbReference type="SAM" id="Phobius"/>
    </source>
</evidence>
<dbReference type="GO" id="GO:0043025">
    <property type="term" value="C:neuronal cell body"/>
    <property type="evidence" value="ECO:0007669"/>
    <property type="project" value="TreeGrafter"/>
</dbReference>
<dbReference type="AlphaFoldDB" id="A0A0R3R1B2"/>
<feature type="transmembrane region" description="Helical" evidence="7">
    <location>
        <begin position="134"/>
        <end position="155"/>
    </location>
</feature>
<dbReference type="GO" id="GO:0007271">
    <property type="term" value="P:synaptic transmission, cholinergic"/>
    <property type="evidence" value="ECO:0007669"/>
    <property type="project" value="TreeGrafter"/>
</dbReference>
<evidence type="ECO:0000259" key="8">
    <source>
        <dbReference type="Pfam" id="PF15361"/>
    </source>
</evidence>
<dbReference type="PANTHER" id="PTHR21723:SF3">
    <property type="entry name" value="PROTEIN RIC-3"/>
    <property type="match status" value="1"/>
</dbReference>
<feature type="transmembrane region" description="Helical" evidence="7">
    <location>
        <begin position="21"/>
        <end position="43"/>
    </location>
</feature>
<evidence type="ECO:0000256" key="5">
    <source>
        <dbReference type="ARBA" id="ARBA00022989"/>
    </source>
</evidence>
<gene>
    <name evidence="9" type="ORF">BTMF_LOCUS11798</name>
</gene>
<dbReference type="EMBL" id="UZAG01018603">
    <property type="protein sequence ID" value="VDO40288.1"/>
    <property type="molecule type" value="Genomic_DNA"/>
</dbReference>
<dbReference type="Proteomes" id="UP000280834">
    <property type="component" value="Unassembled WGS sequence"/>
</dbReference>
<sequence length="199" mass="22926">MSAEPSFHSRRRQRTFSEEESPLSGWKLGVVIGVIIMCFAMLYPSMLHPLISSFFRSPPARKTVTNRPPIHPAMSSPRSHPDLHPDMLHIDLHFYCFSSSFRNRFKGKKISFIGMRVATSQPDITTPSSSSKGMFAWMLPIYTIGVVAFLIYTLVKSKKKRRIRRHDYSSTESDSDEDYNRNDGRTRGIGINLFHVFFY</sequence>
<proteinExistence type="inferred from homology"/>
<evidence type="ECO:0000313" key="9">
    <source>
        <dbReference type="EMBL" id="VDO40288.1"/>
    </source>
</evidence>
<comment type="subcellular location">
    <subcellularLocation>
        <location evidence="1">Endoplasmic reticulum membrane</location>
    </subcellularLocation>
</comment>
<evidence type="ECO:0000256" key="6">
    <source>
        <dbReference type="ARBA" id="ARBA00023136"/>
    </source>
</evidence>
<dbReference type="WBParaSite" id="BTMF_0001379901-mRNA-1">
    <property type="protein sequence ID" value="BTMF_0001379901-mRNA-1"/>
    <property type="gene ID" value="BTMF_0001379901"/>
</dbReference>
<dbReference type="GO" id="GO:0005789">
    <property type="term" value="C:endoplasmic reticulum membrane"/>
    <property type="evidence" value="ECO:0007669"/>
    <property type="project" value="UniProtKB-SubCell"/>
</dbReference>
<accession>A0A0R3R1B2</accession>
<dbReference type="PANTHER" id="PTHR21723">
    <property type="entry name" value="RESISTANCE TO INHIBITORS OF CHOLINESTERASE PROTEIN 3 RIC3"/>
    <property type="match status" value="1"/>
</dbReference>
<evidence type="ECO:0000256" key="3">
    <source>
        <dbReference type="ARBA" id="ARBA00022692"/>
    </source>
</evidence>
<name>A0A0R3R1B2_9BILA</name>
<evidence type="ECO:0000313" key="10">
    <source>
        <dbReference type="Proteomes" id="UP000280834"/>
    </source>
</evidence>
<reference evidence="9 10" key="2">
    <citation type="submission" date="2018-11" db="EMBL/GenBank/DDBJ databases">
        <authorList>
            <consortium name="Pathogen Informatics"/>
        </authorList>
    </citation>
    <scope>NUCLEOTIDE SEQUENCE [LARGE SCALE GENOMIC DNA]</scope>
</reference>
<comment type="similarity">
    <text evidence="2">Belongs to the ric-3 family.</text>
</comment>
<protein>
    <submittedName>
        <fullName evidence="11">RIC3 domain-containing protein</fullName>
    </submittedName>
</protein>
<evidence type="ECO:0000256" key="4">
    <source>
        <dbReference type="ARBA" id="ARBA00022824"/>
    </source>
</evidence>
<keyword evidence="10" id="KW-1185">Reference proteome</keyword>
<keyword evidence="5 7" id="KW-1133">Transmembrane helix</keyword>
<dbReference type="GO" id="GO:0045202">
    <property type="term" value="C:synapse"/>
    <property type="evidence" value="ECO:0007669"/>
    <property type="project" value="GOC"/>
</dbReference>
<dbReference type="InterPro" id="IPR026160">
    <property type="entry name" value="Ric3"/>
</dbReference>
<evidence type="ECO:0000256" key="1">
    <source>
        <dbReference type="ARBA" id="ARBA00004586"/>
    </source>
</evidence>
<organism evidence="11">
    <name type="scientific">Brugia timori</name>
    <dbReference type="NCBI Taxonomy" id="42155"/>
    <lineage>
        <taxon>Eukaryota</taxon>
        <taxon>Metazoa</taxon>
        <taxon>Ecdysozoa</taxon>
        <taxon>Nematoda</taxon>
        <taxon>Chromadorea</taxon>
        <taxon>Rhabditida</taxon>
        <taxon>Spirurina</taxon>
        <taxon>Spiruromorpha</taxon>
        <taxon>Filarioidea</taxon>
        <taxon>Onchocercidae</taxon>
        <taxon>Brugia</taxon>
    </lineage>
</organism>
<dbReference type="GO" id="GO:0043005">
    <property type="term" value="C:neuron projection"/>
    <property type="evidence" value="ECO:0007669"/>
    <property type="project" value="TreeGrafter"/>
</dbReference>
<evidence type="ECO:0000313" key="11">
    <source>
        <dbReference type="WBParaSite" id="BTMF_0001379901-mRNA-1"/>
    </source>
</evidence>
<dbReference type="Pfam" id="PF15361">
    <property type="entry name" value="RIC3"/>
    <property type="match status" value="1"/>
</dbReference>